<organism evidence="6 7">
    <name type="scientific">Megamonas hypermegale</name>
    <dbReference type="NCBI Taxonomy" id="158847"/>
    <lineage>
        <taxon>Bacteria</taxon>
        <taxon>Bacillati</taxon>
        <taxon>Bacillota</taxon>
        <taxon>Negativicutes</taxon>
        <taxon>Selenomonadales</taxon>
        <taxon>Selenomonadaceae</taxon>
        <taxon>Megamonas</taxon>
    </lineage>
</organism>
<dbReference type="EMBL" id="LT906446">
    <property type="protein sequence ID" value="SNU95524.1"/>
    <property type="molecule type" value="Genomic_DNA"/>
</dbReference>
<evidence type="ECO:0000256" key="2">
    <source>
        <dbReference type="ARBA" id="ARBA00022692"/>
    </source>
</evidence>
<dbReference type="Proteomes" id="UP000215383">
    <property type="component" value="Chromosome 1"/>
</dbReference>
<name>A0A239TF47_9FIRM</name>
<evidence type="ECO:0000256" key="1">
    <source>
        <dbReference type="ARBA" id="ARBA00004141"/>
    </source>
</evidence>
<gene>
    <name evidence="6" type="primary">cidB</name>
    <name evidence="6" type="ORF">SAMEA4364220_00425</name>
</gene>
<comment type="subcellular location">
    <subcellularLocation>
        <location evidence="1">Membrane</location>
        <topology evidence="1">Multi-pass membrane protein</topology>
    </subcellularLocation>
</comment>
<keyword evidence="7" id="KW-1185">Reference proteome</keyword>
<keyword evidence="4 5" id="KW-0472">Membrane</keyword>
<accession>A0A239TF47</accession>
<dbReference type="Pfam" id="PF04172">
    <property type="entry name" value="LrgB"/>
    <property type="match status" value="1"/>
</dbReference>
<feature type="transmembrane region" description="Helical" evidence="5">
    <location>
        <begin position="206"/>
        <end position="228"/>
    </location>
</feature>
<protein>
    <submittedName>
        <fullName evidence="6">Holin-like protein CidB</fullName>
    </submittedName>
</protein>
<keyword evidence="2 5" id="KW-0812">Transmembrane</keyword>
<keyword evidence="3 5" id="KW-1133">Transmembrane helix</keyword>
<dbReference type="PANTHER" id="PTHR30249:SF0">
    <property type="entry name" value="PLASTIDAL GLYCOLATE_GLYCERATE TRANSLOCATOR 1, CHLOROPLASTIC"/>
    <property type="match status" value="1"/>
</dbReference>
<dbReference type="PANTHER" id="PTHR30249">
    <property type="entry name" value="PUTATIVE SEROTONIN TRANSPORTER"/>
    <property type="match status" value="1"/>
</dbReference>
<dbReference type="GeneID" id="78506458"/>
<feature type="transmembrane region" description="Helical" evidence="5">
    <location>
        <begin position="35"/>
        <end position="54"/>
    </location>
</feature>
<feature type="transmembrane region" description="Helical" evidence="5">
    <location>
        <begin position="95"/>
        <end position="118"/>
    </location>
</feature>
<dbReference type="GO" id="GO:0016020">
    <property type="term" value="C:membrane"/>
    <property type="evidence" value="ECO:0007669"/>
    <property type="project" value="UniProtKB-SubCell"/>
</dbReference>
<evidence type="ECO:0000256" key="4">
    <source>
        <dbReference type="ARBA" id="ARBA00023136"/>
    </source>
</evidence>
<evidence type="ECO:0000256" key="3">
    <source>
        <dbReference type="ARBA" id="ARBA00022989"/>
    </source>
</evidence>
<evidence type="ECO:0000256" key="5">
    <source>
        <dbReference type="SAM" id="Phobius"/>
    </source>
</evidence>
<evidence type="ECO:0000313" key="6">
    <source>
        <dbReference type="EMBL" id="SNU95524.1"/>
    </source>
</evidence>
<dbReference type="InterPro" id="IPR007300">
    <property type="entry name" value="CidB/LrgB"/>
</dbReference>
<dbReference type="eggNOG" id="COG1346">
    <property type="taxonomic scope" value="Bacteria"/>
</dbReference>
<evidence type="ECO:0000313" key="7">
    <source>
        <dbReference type="Proteomes" id="UP000215383"/>
    </source>
</evidence>
<proteinExistence type="predicted"/>
<reference evidence="6 7" key="1">
    <citation type="submission" date="2017-06" db="EMBL/GenBank/DDBJ databases">
        <authorList>
            <consortium name="Pathogen Informatics"/>
        </authorList>
    </citation>
    <scope>NUCLEOTIDE SEQUENCE [LARGE SCALE GENOMIC DNA]</scope>
    <source>
        <strain evidence="6 7">NCTC10570</strain>
    </source>
</reference>
<dbReference type="RefSeq" id="WP_027889250.1">
    <property type="nucleotide sequence ID" value="NZ_CASFMS010000026.1"/>
</dbReference>
<feature type="transmembrane region" description="Helical" evidence="5">
    <location>
        <begin position="145"/>
        <end position="165"/>
    </location>
</feature>
<sequence length="231" mass="24529">MLQDLIFNSALFGLILSLVAYEIGLRIKAKLKLAIFNPLLISIVLIIAVLLVFDIDYEEYNNGAKYLGYLLTPATMCLAVPLYEQLEILKKNVKAIMAGIISGVITSMSSILALSIIFNFSHTEYVTILPKSITTAIGIGISEELGGIVTITVAVIIITGIFGNMTAEFVCKVFKINEPIARGVAIGSSAHAMGTAKAIEMGPIEAAISSLTIAVAGIVTVVAVSFYATLL</sequence>
<feature type="transmembrane region" description="Helical" evidence="5">
    <location>
        <begin position="6"/>
        <end position="23"/>
    </location>
</feature>
<dbReference type="AlphaFoldDB" id="A0A239TF47"/>
<feature type="transmembrane region" description="Helical" evidence="5">
    <location>
        <begin position="66"/>
        <end position="83"/>
    </location>
</feature>